<dbReference type="OrthoDB" id="9802350at2"/>
<name>A0A2T4TY42_9BACT</name>
<dbReference type="SFLD" id="SFLDG01129">
    <property type="entry name" value="C1.5:_HAD__Beta-PGM__Phosphata"/>
    <property type="match status" value="1"/>
</dbReference>
<dbReference type="PANTHER" id="PTHR43316:SF3">
    <property type="entry name" value="HALOACID DEHALOGENASE, TYPE II (AFU_ORTHOLOGUE AFUA_2G07750)-RELATED"/>
    <property type="match status" value="1"/>
</dbReference>
<keyword evidence="1" id="KW-0378">Hydrolase</keyword>
<dbReference type="RefSeq" id="WP_107562155.1">
    <property type="nucleotide sequence ID" value="NZ_NVQC01000020.1"/>
</dbReference>
<evidence type="ECO:0000313" key="2">
    <source>
        <dbReference type="EMBL" id="PTL36035.1"/>
    </source>
</evidence>
<dbReference type="SUPFAM" id="SSF56784">
    <property type="entry name" value="HAD-like"/>
    <property type="match status" value="1"/>
</dbReference>
<dbReference type="NCBIfam" id="TIGR01509">
    <property type="entry name" value="HAD-SF-IA-v3"/>
    <property type="match status" value="1"/>
</dbReference>
<organism evidence="2 3">
    <name type="scientific">Candidatus Methylomirabilis limnetica</name>
    <dbReference type="NCBI Taxonomy" id="2033718"/>
    <lineage>
        <taxon>Bacteria</taxon>
        <taxon>Candidatus Methylomirabilota</taxon>
        <taxon>Candidatus Methylomirabilia</taxon>
        <taxon>Candidatus Methylomirabilales</taxon>
        <taxon>Candidatus Methylomirabilaceae</taxon>
        <taxon>Candidatus Methylomirabilis</taxon>
    </lineage>
</organism>
<proteinExistence type="predicted"/>
<sequence length="231" mass="25400">MALKAVLFDAGNTVMLINYGVVVEALAAEGLDVEESAVREAEYRARVRLDSILAQRNSTEAPQIFQTYMRFVCEGLGVPWGAAAESALCRISEYHREYNLWNQPNPQAHAVLQALQGHGLTLGMVSNSNGWVERLVMESGLRSYFHFVIDSRLVGVEKPDPRIFQIALDQVGISPAEALYIGDLYSIDVVGSRAAGMRAILLDPAGLWDHVDCPKARDLSEAADLVLMQLL</sequence>
<dbReference type="Proteomes" id="UP000241436">
    <property type="component" value="Unassembled WGS sequence"/>
</dbReference>
<evidence type="ECO:0000313" key="3">
    <source>
        <dbReference type="Proteomes" id="UP000241436"/>
    </source>
</evidence>
<protein>
    <recommendedName>
        <fullName evidence="4">Haloacid dehalogenase</fullName>
    </recommendedName>
</protein>
<dbReference type="SFLD" id="SFLDS00003">
    <property type="entry name" value="Haloacid_Dehalogenase"/>
    <property type="match status" value="1"/>
</dbReference>
<dbReference type="InterPro" id="IPR051540">
    <property type="entry name" value="S-2-haloacid_dehalogenase"/>
</dbReference>
<reference evidence="2 3" key="1">
    <citation type="submission" date="2017-09" db="EMBL/GenBank/DDBJ databases">
        <title>Bloom of a denitrifying methanotroph, Candidatus Methylomirabilis limnetica, in a deep stratified lake.</title>
        <authorList>
            <person name="Graf J.S."/>
            <person name="Marchant H.K."/>
            <person name="Tienken D."/>
            <person name="Hach P.F."/>
            <person name="Brand A."/>
            <person name="Schubert C.J."/>
            <person name="Kuypers M.M."/>
            <person name="Milucka J."/>
        </authorList>
    </citation>
    <scope>NUCLEOTIDE SEQUENCE [LARGE SCALE GENOMIC DNA]</scope>
    <source>
        <strain evidence="2 3">Zug</strain>
    </source>
</reference>
<dbReference type="Pfam" id="PF00702">
    <property type="entry name" value="Hydrolase"/>
    <property type="match status" value="1"/>
</dbReference>
<dbReference type="GO" id="GO:0016787">
    <property type="term" value="F:hydrolase activity"/>
    <property type="evidence" value="ECO:0007669"/>
    <property type="project" value="UniProtKB-KW"/>
</dbReference>
<dbReference type="InterPro" id="IPR036412">
    <property type="entry name" value="HAD-like_sf"/>
</dbReference>
<keyword evidence="3" id="KW-1185">Reference proteome</keyword>
<accession>A0A2T4TY42</accession>
<dbReference type="EMBL" id="NVQC01000020">
    <property type="protein sequence ID" value="PTL36035.1"/>
    <property type="molecule type" value="Genomic_DNA"/>
</dbReference>
<gene>
    <name evidence="2" type="ORF">CLG94_06985</name>
</gene>
<dbReference type="PANTHER" id="PTHR43316">
    <property type="entry name" value="HYDROLASE, HALOACID DELAHOGENASE-RELATED"/>
    <property type="match status" value="1"/>
</dbReference>
<dbReference type="NCBIfam" id="TIGR01549">
    <property type="entry name" value="HAD-SF-IA-v1"/>
    <property type="match status" value="1"/>
</dbReference>
<dbReference type="InterPro" id="IPR023214">
    <property type="entry name" value="HAD_sf"/>
</dbReference>
<comment type="caution">
    <text evidence="2">The sequence shown here is derived from an EMBL/GenBank/DDBJ whole genome shotgun (WGS) entry which is preliminary data.</text>
</comment>
<reference evidence="3" key="2">
    <citation type="journal article" date="2018" name="Environ. Microbiol.">
        <title>Bloom of a denitrifying methanotroph, 'Candidatus Methylomirabilis limnetica', in a deep stratified lake.</title>
        <authorList>
            <person name="Graf J.S."/>
            <person name="Mayr M.J."/>
            <person name="Marchant H.K."/>
            <person name="Tienken D."/>
            <person name="Hach P.F."/>
            <person name="Brand A."/>
            <person name="Schubert C.J."/>
            <person name="Kuypers M.M."/>
            <person name="Milucka J."/>
        </authorList>
    </citation>
    <scope>NUCLEOTIDE SEQUENCE [LARGE SCALE GENOMIC DNA]</scope>
    <source>
        <strain evidence="3">Zug</strain>
    </source>
</reference>
<dbReference type="PRINTS" id="PR00413">
    <property type="entry name" value="HADHALOGNASE"/>
</dbReference>
<evidence type="ECO:0008006" key="4">
    <source>
        <dbReference type="Google" id="ProtNLM"/>
    </source>
</evidence>
<evidence type="ECO:0000256" key="1">
    <source>
        <dbReference type="ARBA" id="ARBA00022801"/>
    </source>
</evidence>
<dbReference type="AlphaFoldDB" id="A0A2T4TY42"/>
<dbReference type="Gene3D" id="3.40.50.1000">
    <property type="entry name" value="HAD superfamily/HAD-like"/>
    <property type="match status" value="1"/>
</dbReference>
<dbReference type="InterPro" id="IPR006439">
    <property type="entry name" value="HAD-SF_hydro_IA"/>
</dbReference>